<dbReference type="Pfam" id="PF02810">
    <property type="entry name" value="SEC-C"/>
    <property type="match status" value="1"/>
</dbReference>
<dbReference type="InterPro" id="IPR004027">
    <property type="entry name" value="SEC_C_motif"/>
</dbReference>
<gene>
    <name evidence="2" type="ORF">HNR07_000719</name>
</gene>
<organism evidence="2 3">
    <name type="scientific">Nocardiopsis metallicus</name>
    <dbReference type="NCBI Taxonomy" id="179819"/>
    <lineage>
        <taxon>Bacteria</taxon>
        <taxon>Bacillati</taxon>
        <taxon>Actinomycetota</taxon>
        <taxon>Actinomycetes</taxon>
        <taxon>Streptosporangiales</taxon>
        <taxon>Nocardiopsidaceae</taxon>
        <taxon>Nocardiopsis</taxon>
    </lineage>
</organism>
<dbReference type="SUPFAM" id="SSF103642">
    <property type="entry name" value="Sec-C motif"/>
    <property type="match status" value="1"/>
</dbReference>
<sequence>MAVESGLLDGESAAEGADAYFRAGERVMRESSREDPDLDWYTVLFSVEEMREFARERGGDPSDRELRAERSHTLAPDDPRLCPWPPERNQRCWCASGRKYKKCCGSANAR</sequence>
<proteinExistence type="predicted"/>
<evidence type="ECO:0000313" key="3">
    <source>
        <dbReference type="Proteomes" id="UP000579647"/>
    </source>
</evidence>
<keyword evidence="3" id="KW-1185">Reference proteome</keyword>
<comment type="caution">
    <text evidence="2">The sequence shown here is derived from an EMBL/GenBank/DDBJ whole genome shotgun (WGS) entry which is preliminary data.</text>
</comment>
<dbReference type="Gene3D" id="3.10.450.50">
    <property type="match status" value="1"/>
</dbReference>
<dbReference type="AlphaFoldDB" id="A0A840W0J5"/>
<evidence type="ECO:0000313" key="2">
    <source>
        <dbReference type="EMBL" id="MBB5489582.1"/>
    </source>
</evidence>
<protein>
    <recommendedName>
        <fullName evidence="4">SEC-C motif-containing protein</fullName>
    </recommendedName>
</protein>
<dbReference type="EMBL" id="JACHDO010000001">
    <property type="protein sequence ID" value="MBB5489582.1"/>
    <property type="molecule type" value="Genomic_DNA"/>
</dbReference>
<dbReference type="Proteomes" id="UP000579647">
    <property type="component" value="Unassembled WGS sequence"/>
</dbReference>
<reference evidence="2 3" key="1">
    <citation type="submission" date="2020-08" db="EMBL/GenBank/DDBJ databases">
        <title>Sequencing the genomes of 1000 actinobacteria strains.</title>
        <authorList>
            <person name="Klenk H.-P."/>
        </authorList>
    </citation>
    <scope>NUCLEOTIDE SEQUENCE [LARGE SCALE GENOMIC DNA]</scope>
    <source>
        <strain evidence="2 3">DSM 44598</strain>
    </source>
</reference>
<accession>A0A840W0J5</accession>
<evidence type="ECO:0008006" key="4">
    <source>
        <dbReference type="Google" id="ProtNLM"/>
    </source>
</evidence>
<name>A0A840W0J5_9ACTN</name>
<evidence type="ECO:0000256" key="1">
    <source>
        <dbReference type="SAM" id="MobiDB-lite"/>
    </source>
</evidence>
<feature type="region of interest" description="Disordered" evidence="1">
    <location>
        <begin position="54"/>
        <end position="80"/>
    </location>
</feature>